<dbReference type="PANTHER" id="PTHR48480:SF2">
    <property type="entry name" value="PEPTIDASE D"/>
    <property type="match status" value="1"/>
</dbReference>
<keyword evidence="1" id="KW-0645">Protease</keyword>
<keyword evidence="3" id="KW-0378">Hydrolase</keyword>
<evidence type="ECO:0000256" key="3">
    <source>
        <dbReference type="ARBA" id="ARBA00022801"/>
    </source>
</evidence>
<dbReference type="GO" id="GO:0006508">
    <property type="term" value="P:proteolysis"/>
    <property type="evidence" value="ECO:0007669"/>
    <property type="project" value="UniProtKB-KW"/>
</dbReference>
<dbReference type="PANTHER" id="PTHR48480">
    <property type="match status" value="1"/>
</dbReference>
<gene>
    <name evidence="7" type="ORF">A3Q56_05760</name>
</gene>
<proteinExistence type="predicted"/>
<dbReference type="EMBL" id="LWCA01000910">
    <property type="protein sequence ID" value="OAF66513.1"/>
    <property type="molecule type" value="Genomic_DNA"/>
</dbReference>
<dbReference type="GO" id="GO:0070006">
    <property type="term" value="F:metalloaminopeptidase activity"/>
    <property type="evidence" value="ECO:0007669"/>
    <property type="project" value="InterPro"/>
</dbReference>
<keyword evidence="2" id="KW-0479">Metal-binding</keyword>
<evidence type="ECO:0000256" key="4">
    <source>
        <dbReference type="ARBA" id="ARBA00022997"/>
    </source>
</evidence>
<evidence type="ECO:0000256" key="2">
    <source>
        <dbReference type="ARBA" id="ARBA00022723"/>
    </source>
</evidence>
<keyword evidence="5" id="KW-0482">Metalloprotease</keyword>
<organism evidence="7 8">
    <name type="scientific">Intoshia linei</name>
    <dbReference type="NCBI Taxonomy" id="1819745"/>
    <lineage>
        <taxon>Eukaryota</taxon>
        <taxon>Metazoa</taxon>
        <taxon>Spiralia</taxon>
        <taxon>Lophotrochozoa</taxon>
        <taxon>Mesozoa</taxon>
        <taxon>Orthonectida</taxon>
        <taxon>Rhopaluridae</taxon>
        <taxon>Intoshia</taxon>
    </lineage>
</organism>
<dbReference type="InterPro" id="IPR007865">
    <property type="entry name" value="Aminopep_P_N"/>
</dbReference>
<evidence type="ECO:0000313" key="7">
    <source>
        <dbReference type="EMBL" id="OAF66513.1"/>
    </source>
</evidence>
<evidence type="ECO:0000259" key="6">
    <source>
        <dbReference type="SMART" id="SM01011"/>
    </source>
</evidence>
<dbReference type="OrthoDB" id="10261878at2759"/>
<dbReference type="InterPro" id="IPR052433">
    <property type="entry name" value="X-Pro_dipept-like"/>
</dbReference>
<keyword evidence="4" id="KW-0224">Dipeptidase</keyword>
<sequence length="160" mass="19079">MKNFIVSKILHKINRQRLFKRLADVWPKESFENSCILLKGGSENNRYATDTQFSPFRQESYFQWLFGVTVPSFYGMLLLQEEKSILFTDKKDPSYEVWQGKIKTIEEIKLEHFVDDVYYNEQIKEIINKNNVTKIFILNEKQLPNMFFTKDQVQALTGYN</sequence>
<evidence type="ECO:0000256" key="5">
    <source>
        <dbReference type="ARBA" id="ARBA00023049"/>
    </source>
</evidence>
<dbReference type="SMART" id="SM01011">
    <property type="entry name" value="AMP_N"/>
    <property type="match status" value="1"/>
</dbReference>
<keyword evidence="8" id="KW-1185">Reference proteome</keyword>
<protein>
    <recommendedName>
        <fullName evidence="6">Aminopeptidase P N-terminal domain-containing protein</fullName>
    </recommendedName>
</protein>
<name>A0A177AYR1_9BILA</name>
<dbReference type="InterPro" id="IPR029149">
    <property type="entry name" value="Creatin/AminoP/Spt16_N"/>
</dbReference>
<comment type="caution">
    <text evidence="7">The sequence shown here is derived from an EMBL/GenBank/DDBJ whole genome shotgun (WGS) entry which is preliminary data.</text>
</comment>
<dbReference type="AlphaFoldDB" id="A0A177AYR1"/>
<dbReference type="Proteomes" id="UP000078046">
    <property type="component" value="Unassembled WGS sequence"/>
</dbReference>
<reference evidence="7 8" key="1">
    <citation type="submission" date="2016-04" db="EMBL/GenBank/DDBJ databases">
        <title>The genome of Intoshia linei affirms orthonectids as highly simplified spiralians.</title>
        <authorList>
            <person name="Mikhailov K.V."/>
            <person name="Slusarev G.S."/>
            <person name="Nikitin M.A."/>
            <person name="Logacheva M.D."/>
            <person name="Penin A."/>
            <person name="Aleoshin V."/>
            <person name="Panchin Y.V."/>
        </authorList>
    </citation>
    <scope>NUCLEOTIDE SEQUENCE [LARGE SCALE GENOMIC DNA]</scope>
    <source>
        <strain evidence="7">Intl2013</strain>
        <tissue evidence="7">Whole animal</tissue>
    </source>
</reference>
<evidence type="ECO:0000256" key="1">
    <source>
        <dbReference type="ARBA" id="ARBA00022670"/>
    </source>
</evidence>
<dbReference type="GO" id="GO:0016805">
    <property type="term" value="F:dipeptidase activity"/>
    <property type="evidence" value="ECO:0007669"/>
    <property type="project" value="UniProtKB-KW"/>
</dbReference>
<evidence type="ECO:0000313" key="8">
    <source>
        <dbReference type="Proteomes" id="UP000078046"/>
    </source>
</evidence>
<dbReference type="SUPFAM" id="SSF53092">
    <property type="entry name" value="Creatinase/prolidase N-terminal domain"/>
    <property type="match status" value="1"/>
</dbReference>
<dbReference type="Gene3D" id="3.40.350.10">
    <property type="entry name" value="Creatinase/prolidase N-terminal domain"/>
    <property type="match status" value="1"/>
</dbReference>
<accession>A0A177AYR1</accession>
<dbReference type="GO" id="GO:0030145">
    <property type="term" value="F:manganese ion binding"/>
    <property type="evidence" value="ECO:0007669"/>
    <property type="project" value="InterPro"/>
</dbReference>
<dbReference type="Pfam" id="PF05195">
    <property type="entry name" value="AMP_N"/>
    <property type="match status" value="1"/>
</dbReference>
<feature type="domain" description="Aminopeptidase P N-terminal" evidence="6">
    <location>
        <begin position="6"/>
        <end position="144"/>
    </location>
</feature>